<accession>A0A1R2CXU9</accession>
<reference evidence="1 2" key="1">
    <citation type="submission" date="2016-11" db="EMBL/GenBank/DDBJ databases">
        <title>The macronuclear genome of Stentor coeruleus: a giant cell with tiny introns.</title>
        <authorList>
            <person name="Slabodnick M."/>
            <person name="Ruby J.G."/>
            <person name="Reiff S.B."/>
            <person name="Swart E.C."/>
            <person name="Gosai S."/>
            <person name="Prabakaran S."/>
            <person name="Witkowska E."/>
            <person name="Larue G.E."/>
            <person name="Fisher S."/>
            <person name="Freeman R.M."/>
            <person name="Gunawardena J."/>
            <person name="Chu W."/>
            <person name="Stover N.A."/>
            <person name="Gregory B.D."/>
            <person name="Nowacki M."/>
            <person name="Derisi J."/>
            <person name="Roy S.W."/>
            <person name="Marshall W.F."/>
            <person name="Sood P."/>
        </authorList>
    </citation>
    <scope>NUCLEOTIDE SEQUENCE [LARGE SCALE GENOMIC DNA]</scope>
    <source>
        <strain evidence="1">WM001</strain>
    </source>
</reference>
<dbReference type="InterPro" id="IPR015915">
    <property type="entry name" value="Kelch-typ_b-propeller"/>
</dbReference>
<dbReference type="AlphaFoldDB" id="A0A1R2CXU9"/>
<protein>
    <recommendedName>
        <fullName evidence="3">Kelch motif family protein</fullName>
    </recommendedName>
</protein>
<dbReference type="Pfam" id="PF01344">
    <property type="entry name" value="Kelch_1"/>
    <property type="match status" value="1"/>
</dbReference>
<name>A0A1R2CXU9_9CILI</name>
<dbReference type="InterPro" id="IPR006652">
    <property type="entry name" value="Kelch_1"/>
</dbReference>
<dbReference type="EMBL" id="MPUH01000036">
    <property type="protein sequence ID" value="OMJ93834.1"/>
    <property type="molecule type" value="Genomic_DNA"/>
</dbReference>
<dbReference type="Gene3D" id="2.120.10.80">
    <property type="entry name" value="Kelch-type beta propeller"/>
    <property type="match status" value="1"/>
</dbReference>
<proteinExistence type="predicted"/>
<sequence length="380" mass="43896">MDEVLCNCGNTAVECCSCSNPNLPLCSGCSHANYFDRNYHRSQSLYTEINQIPLLLLLNFCTDQIKSCSAYKEKVSKIAQSYIKNIEEISKRLIQEADGVSEECQNIYKFSRNLKFLKNFGTLNKIETLVRDGLLNIENLSKIFTLENIDKVFSKICSKCKLYEEKERIENSTNDISNKIINFRIAFDSKERLKAINKFNEKKVSGQDSINILNKCNKEITEITEEQKFIYLPLPHTRILLRYDLETFQRYNLEINGLENNFAYASGFSQTHDGLVFLIGGAHECINREDALNLQQLGTIPERFYLMSEDTYLIDPETRQVKQKLKGYNLSDCGSCTYLNNFIYIFGGCAYDESWKYDCIKYDIAKNSWIVLPSPLSFHL</sequence>
<comment type="caution">
    <text evidence="1">The sequence shown here is derived from an EMBL/GenBank/DDBJ whole genome shotgun (WGS) entry which is preliminary data.</text>
</comment>
<evidence type="ECO:0008006" key="3">
    <source>
        <dbReference type="Google" id="ProtNLM"/>
    </source>
</evidence>
<keyword evidence="2" id="KW-1185">Reference proteome</keyword>
<organism evidence="1 2">
    <name type="scientific">Stentor coeruleus</name>
    <dbReference type="NCBI Taxonomy" id="5963"/>
    <lineage>
        <taxon>Eukaryota</taxon>
        <taxon>Sar</taxon>
        <taxon>Alveolata</taxon>
        <taxon>Ciliophora</taxon>
        <taxon>Postciliodesmatophora</taxon>
        <taxon>Heterotrichea</taxon>
        <taxon>Heterotrichida</taxon>
        <taxon>Stentoridae</taxon>
        <taxon>Stentor</taxon>
    </lineage>
</organism>
<evidence type="ECO:0000313" key="1">
    <source>
        <dbReference type="EMBL" id="OMJ93834.1"/>
    </source>
</evidence>
<gene>
    <name evidence="1" type="ORF">SteCoe_3161</name>
</gene>
<dbReference type="Proteomes" id="UP000187209">
    <property type="component" value="Unassembled WGS sequence"/>
</dbReference>
<evidence type="ECO:0000313" key="2">
    <source>
        <dbReference type="Proteomes" id="UP000187209"/>
    </source>
</evidence>
<dbReference type="SUPFAM" id="SSF117281">
    <property type="entry name" value="Kelch motif"/>
    <property type="match status" value="1"/>
</dbReference>